<dbReference type="AlphaFoldDB" id="A0A7C8N4W9"/>
<comment type="caution">
    <text evidence="2">The sequence shown here is derived from an EMBL/GenBank/DDBJ whole genome shotgun (WGS) entry which is preliminary data.</text>
</comment>
<gene>
    <name evidence="2" type="ORF">TWF102_000719</name>
    <name evidence="3" type="ORF">TWF703_009271</name>
</gene>
<keyword evidence="1" id="KW-1133">Transmembrane helix</keyword>
<reference evidence="4 5" key="1">
    <citation type="submission" date="2019-06" db="EMBL/GenBank/DDBJ databases">
        <authorList>
            <person name="Palmer J.M."/>
        </authorList>
    </citation>
    <scope>NUCLEOTIDE SEQUENCE [LARGE SCALE GENOMIC DNA]</scope>
    <source>
        <strain evidence="2 4">TWF102</strain>
        <strain evidence="3 5">TWF703</strain>
    </source>
</reference>
<keyword evidence="1" id="KW-0472">Membrane</keyword>
<protein>
    <recommendedName>
        <fullName evidence="6">EamA domain-containing protein</fullName>
    </recommendedName>
</protein>
<evidence type="ECO:0000313" key="3">
    <source>
        <dbReference type="EMBL" id="KAF3128690.1"/>
    </source>
</evidence>
<organism evidence="2 4">
    <name type="scientific">Orbilia oligospora</name>
    <name type="common">Nematode-trapping fungus</name>
    <name type="synonym">Arthrobotrys oligospora</name>
    <dbReference type="NCBI Taxonomy" id="2813651"/>
    <lineage>
        <taxon>Eukaryota</taxon>
        <taxon>Fungi</taxon>
        <taxon>Dikarya</taxon>
        <taxon>Ascomycota</taxon>
        <taxon>Pezizomycotina</taxon>
        <taxon>Orbiliomycetes</taxon>
        <taxon>Orbiliales</taxon>
        <taxon>Orbiliaceae</taxon>
        <taxon>Orbilia</taxon>
    </lineage>
</organism>
<name>A0A7C8N4W9_ORBOL</name>
<sequence>MIETLIWYYHCTCEMLFFTCITVPMTFIIVTTFYLLQEIGPKIMLCIGVVMLAVLLVLPDREEIRMQGERYQPVCLPEAWY</sequence>
<evidence type="ECO:0000313" key="4">
    <source>
        <dbReference type="Proteomes" id="UP000475325"/>
    </source>
</evidence>
<evidence type="ECO:0000313" key="5">
    <source>
        <dbReference type="Proteomes" id="UP000480548"/>
    </source>
</evidence>
<dbReference type="EMBL" id="WIQZ01000068">
    <property type="protein sequence ID" value="KAF3128690.1"/>
    <property type="molecule type" value="Genomic_DNA"/>
</dbReference>
<dbReference type="Proteomes" id="UP000480548">
    <property type="component" value="Unassembled WGS sequence"/>
</dbReference>
<proteinExistence type="predicted"/>
<feature type="transmembrane region" description="Helical" evidence="1">
    <location>
        <begin position="39"/>
        <end position="58"/>
    </location>
</feature>
<evidence type="ECO:0000256" key="1">
    <source>
        <dbReference type="SAM" id="Phobius"/>
    </source>
</evidence>
<feature type="transmembrane region" description="Helical" evidence="1">
    <location>
        <begin position="7"/>
        <end position="33"/>
    </location>
</feature>
<dbReference type="Proteomes" id="UP000475325">
    <property type="component" value="Unassembled WGS sequence"/>
</dbReference>
<dbReference type="EMBL" id="WIQW01000107">
    <property type="protein sequence ID" value="KAF3083308.1"/>
    <property type="molecule type" value="Genomic_DNA"/>
</dbReference>
<evidence type="ECO:0000313" key="2">
    <source>
        <dbReference type="EMBL" id="KAF3083308.1"/>
    </source>
</evidence>
<evidence type="ECO:0008006" key="6">
    <source>
        <dbReference type="Google" id="ProtNLM"/>
    </source>
</evidence>
<keyword evidence="1" id="KW-0812">Transmembrane</keyword>
<accession>A0A7C8N4W9</accession>